<dbReference type="AlphaFoldDB" id="A0A0C2SG45"/>
<dbReference type="EMBL" id="KN818276">
    <property type="protein sequence ID" value="KIL62050.1"/>
    <property type="molecule type" value="Genomic_DNA"/>
</dbReference>
<dbReference type="Proteomes" id="UP000054549">
    <property type="component" value="Unassembled WGS sequence"/>
</dbReference>
<dbReference type="InParanoid" id="A0A0C2SG45"/>
<accession>A0A0C2SG45</accession>
<keyword evidence="3" id="KW-1185">Reference proteome</keyword>
<keyword evidence="1" id="KW-1133">Transmembrane helix</keyword>
<name>A0A0C2SG45_AMAMK</name>
<organism evidence="2 3">
    <name type="scientific">Amanita muscaria (strain Koide BX008)</name>
    <dbReference type="NCBI Taxonomy" id="946122"/>
    <lineage>
        <taxon>Eukaryota</taxon>
        <taxon>Fungi</taxon>
        <taxon>Dikarya</taxon>
        <taxon>Basidiomycota</taxon>
        <taxon>Agaricomycotina</taxon>
        <taxon>Agaricomycetes</taxon>
        <taxon>Agaricomycetidae</taxon>
        <taxon>Agaricales</taxon>
        <taxon>Pluteineae</taxon>
        <taxon>Amanitaceae</taxon>
        <taxon>Amanita</taxon>
    </lineage>
</organism>
<evidence type="ECO:0000313" key="3">
    <source>
        <dbReference type="Proteomes" id="UP000054549"/>
    </source>
</evidence>
<sequence length="141" mass="16077">MELVYYIASTCCAFTVIIGSQFISTRKLSLTGFTGCMLDYSRITRCILLGCRLTQIFFNNPISLLRLPCKPMRFTCCWPIALRTICPGCFQPPLVPQLPPSLSLHDSNHQRLQLNGFFLSRYQLTHITSSARSEWVYLDST</sequence>
<gene>
    <name evidence="2" type="ORF">M378DRAFT_808107</name>
</gene>
<proteinExistence type="predicted"/>
<evidence type="ECO:0000256" key="1">
    <source>
        <dbReference type="SAM" id="Phobius"/>
    </source>
</evidence>
<reference evidence="2 3" key="1">
    <citation type="submission" date="2014-04" db="EMBL/GenBank/DDBJ databases">
        <title>Evolutionary Origins and Diversification of the Mycorrhizal Mutualists.</title>
        <authorList>
            <consortium name="DOE Joint Genome Institute"/>
            <consortium name="Mycorrhizal Genomics Consortium"/>
            <person name="Kohler A."/>
            <person name="Kuo A."/>
            <person name="Nagy L.G."/>
            <person name="Floudas D."/>
            <person name="Copeland A."/>
            <person name="Barry K.W."/>
            <person name="Cichocki N."/>
            <person name="Veneault-Fourrey C."/>
            <person name="LaButti K."/>
            <person name="Lindquist E.A."/>
            <person name="Lipzen A."/>
            <person name="Lundell T."/>
            <person name="Morin E."/>
            <person name="Murat C."/>
            <person name="Riley R."/>
            <person name="Ohm R."/>
            <person name="Sun H."/>
            <person name="Tunlid A."/>
            <person name="Henrissat B."/>
            <person name="Grigoriev I.V."/>
            <person name="Hibbett D.S."/>
            <person name="Martin F."/>
        </authorList>
    </citation>
    <scope>NUCLEOTIDE SEQUENCE [LARGE SCALE GENOMIC DNA]</scope>
    <source>
        <strain evidence="2 3">Koide BX008</strain>
    </source>
</reference>
<feature type="transmembrane region" description="Helical" evidence="1">
    <location>
        <begin position="6"/>
        <end position="23"/>
    </location>
</feature>
<dbReference type="HOGENOM" id="CLU_1824824_0_0_1"/>
<protein>
    <submittedName>
        <fullName evidence="2">Uncharacterized protein</fullName>
    </submittedName>
</protein>
<keyword evidence="1" id="KW-0812">Transmembrane</keyword>
<keyword evidence="1" id="KW-0472">Membrane</keyword>
<evidence type="ECO:0000313" key="2">
    <source>
        <dbReference type="EMBL" id="KIL62050.1"/>
    </source>
</evidence>